<dbReference type="IntAct" id="A0A1D6ICH6">
    <property type="interactions" value="2"/>
</dbReference>
<proteinExistence type="predicted"/>
<keyword evidence="2" id="KW-0677">Repeat</keyword>
<dbReference type="InterPro" id="IPR037379">
    <property type="entry name" value="WDR74/Nsa1"/>
</dbReference>
<keyword evidence="1" id="KW-0853">WD repeat</keyword>
<dbReference type="FunFam" id="2.130.10.10:FF:001930">
    <property type="entry name" value="Transducin/WD40 repeat-like superfamily protein"/>
    <property type="match status" value="1"/>
</dbReference>
<dbReference type="InterPro" id="IPR001680">
    <property type="entry name" value="WD40_rpt"/>
</dbReference>
<protein>
    <submittedName>
        <fullName evidence="4">Transducin/WD40 repeat-like superfamily protein</fullName>
    </submittedName>
</protein>
<evidence type="ECO:0000256" key="2">
    <source>
        <dbReference type="ARBA" id="ARBA00022737"/>
    </source>
</evidence>
<dbReference type="SUPFAM" id="SSF50998">
    <property type="entry name" value="Quinoprotein alcohol dehydrogenase-like"/>
    <property type="match status" value="1"/>
</dbReference>
<dbReference type="SMART" id="SM00320">
    <property type="entry name" value="WD40"/>
    <property type="match status" value="2"/>
</dbReference>
<dbReference type="GO" id="GO:0042273">
    <property type="term" value="P:ribosomal large subunit biogenesis"/>
    <property type="evidence" value="ECO:0007669"/>
    <property type="project" value="InterPro"/>
</dbReference>
<dbReference type="PROSITE" id="PS50082">
    <property type="entry name" value="WD_REPEATS_2"/>
    <property type="match status" value="1"/>
</dbReference>
<dbReference type="EMBL" id="CM007650">
    <property type="protein sequence ID" value="ONM57568.1"/>
    <property type="molecule type" value="Genomic_DNA"/>
</dbReference>
<organism evidence="4">
    <name type="scientific">Zea mays</name>
    <name type="common">Maize</name>
    <dbReference type="NCBI Taxonomy" id="4577"/>
    <lineage>
        <taxon>Eukaryota</taxon>
        <taxon>Viridiplantae</taxon>
        <taxon>Streptophyta</taxon>
        <taxon>Embryophyta</taxon>
        <taxon>Tracheophyta</taxon>
        <taxon>Spermatophyta</taxon>
        <taxon>Magnoliopsida</taxon>
        <taxon>Liliopsida</taxon>
        <taxon>Poales</taxon>
        <taxon>Poaceae</taxon>
        <taxon>PACMAD clade</taxon>
        <taxon>Panicoideae</taxon>
        <taxon>Andropogonodae</taxon>
        <taxon>Andropogoneae</taxon>
        <taxon>Tripsacinae</taxon>
        <taxon>Zea</taxon>
    </lineage>
</organism>
<name>A0A1D6ICH6_MAIZE</name>
<dbReference type="AlphaFoldDB" id="A0A1D6ICH6"/>
<dbReference type="FunCoup" id="A0A1D6ICH6">
    <property type="interactions" value="205"/>
</dbReference>
<feature type="compositionally biased region" description="Basic residues" evidence="3">
    <location>
        <begin position="543"/>
        <end position="565"/>
    </location>
</feature>
<evidence type="ECO:0000256" key="1">
    <source>
        <dbReference type="ARBA" id="ARBA00022574"/>
    </source>
</evidence>
<feature type="compositionally biased region" description="Basic and acidic residues" evidence="3">
    <location>
        <begin position="526"/>
        <end position="537"/>
    </location>
</feature>
<accession>A0A1D6ICH6</accession>
<dbReference type="PANTHER" id="PTHR16038">
    <property type="entry name" value="NOP SEVEN ASSOCIATED PROTEIN 1"/>
    <property type="match status" value="1"/>
</dbReference>
<reference evidence="4" key="1">
    <citation type="submission" date="2015-12" db="EMBL/GenBank/DDBJ databases">
        <title>Update maize B73 reference genome by single molecule sequencing technologies.</title>
        <authorList>
            <consortium name="Maize Genome Sequencing Project"/>
            <person name="Ware D."/>
        </authorList>
    </citation>
    <scope>NUCLEOTIDE SEQUENCE [LARGE SCALE GENOMIC DNA]</scope>
    <source>
        <tissue evidence="4">Seedling</tissue>
    </source>
</reference>
<dbReference type="InterPro" id="IPR019775">
    <property type="entry name" value="WD40_repeat_CS"/>
</dbReference>
<dbReference type="PROSITE" id="PS00678">
    <property type="entry name" value="WD_REPEATS_1"/>
    <property type="match status" value="1"/>
</dbReference>
<dbReference type="InterPro" id="IPR015943">
    <property type="entry name" value="WD40/YVTN_repeat-like_dom_sf"/>
</dbReference>
<dbReference type="Gene3D" id="2.130.10.10">
    <property type="entry name" value="YVTN repeat-like/Quinoprotein amine dehydrogenase"/>
    <property type="match status" value="1"/>
</dbReference>
<evidence type="ECO:0000256" key="3">
    <source>
        <dbReference type="SAM" id="MobiDB-lite"/>
    </source>
</evidence>
<dbReference type="PANTHER" id="PTHR16038:SF4">
    <property type="entry name" value="WD REPEAT-CONTAINING PROTEIN 74"/>
    <property type="match status" value="1"/>
</dbReference>
<gene>
    <name evidence="4" type="ORF">ZEAMMB73_Zm00001d021580</name>
</gene>
<feature type="compositionally biased region" description="Basic and acidic residues" evidence="3">
    <location>
        <begin position="485"/>
        <end position="496"/>
    </location>
</feature>
<dbReference type="InterPro" id="IPR011047">
    <property type="entry name" value="Quinoprotein_ADH-like_sf"/>
</dbReference>
<evidence type="ECO:0000313" key="4">
    <source>
        <dbReference type="EMBL" id="ONM57568.1"/>
    </source>
</evidence>
<feature type="region of interest" description="Disordered" evidence="3">
    <location>
        <begin position="449"/>
        <end position="565"/>
    </location>
</feature>
<dbReference type="GO" id="GO:0005730">
    <property type="term" value="C:nucleolus"/>
    <property type="evidence" value="ECO:0007669"/>
    <property type="project" value="InterPro"/>
</dbReference>
<sequence length="565" mass="61414">MPRTTVLESPGCPPLRALTTDILGLVKVVEAHARPAGAAKVVETWGAPDASCAIVAASLADRATDPVLAVARMNGVVELLNPLNGDTLAAVKAVGPAPNDGGAEGDPLTALHLFTRQASDSILGTFLACTEQGKASIRSITKENAASGSHIEPSATWDVCGGANVQFCSVDHGENYVMFGGKDQHSRPQAPIKEGCDRLGKATLNLAVLMEAKQNPLEHNPPSNVPYRNQGMVLNGKGQCVCPLKLAAMLAKRLFWEDSDAMVKTIPISEKLFIGGGLNGHVGTTSVGFEAVHEGFDMEERINEHAWILRSVDNIEKYKVAMKVAKRVVRLYDTALQRRPAISVEFKESPIKAVAADPNGHDVYIGTGTGDLASFDMRTGKLLGCYFGKCSGSIRSIVRHPDLPLIASCGLDSYLRIWDTNTRQLLSAVFLKQHLTTVVLDSHFSVEEPGEMKSKQLESSVETETEVRKEKKKKSKAITEDETEAQIRKEKKSRTIEEEEQAGLVDHSDINDEVYARKEKKKKKSRGIEGGKERDSDGEICSPKRRKSGERSKCLKKRSKKQLVA</sequence>
<feature type="compositionally biased region" description="Basic and acidic residues" evidence="3">
    <location>
        <begin position="506"/>
        <end position="517"/>
    </location>
</feature>
<dbReference type="ExpressionAtlas" id="A0A1D6ICH6">
    <property type="expression patterns" value="baseline and differential"/>
</dbReference>
<dbReference type="InParanoid" id="A0A1D6ICH6"/>
<dbReference type="STRING" id="4577.A0A1D6ICH6"/>
<dbReference type="CDD" id="cd22857">
    <property type="entry name" value="WDR74"/>
    <property type="match status" value="1"/>
</dbReference>